<dbReference type="RefSeq" id="WP_147254016.1">
    <property type="nucleotide sequence ID" value="NZ_VIWU01000001.1"/>
</dbReference>
<evidence type="ECO:0000313" key="2">
    <source>
        <dbReference type="Proteomes" id="UP000321261"/>
    </source>
</evidence>
<dbReference type="Proteomes" id="UP000321261">
    <property type="component" value="Unassembled WGS sequence"/>
</dbReference>
<sequence>MPSPGQAVRSLREGFAAPPPDGRIMMRWWWFGPFVEEAELARELEAMAAAGIGGVEVAAVYPLSTSRAERDAGGFLSERHLTRLRFAAETASRLGMRFDVTLGSGWSYGGPHITDETAARRLRWDVREVPRRAMRIAAAQPWPGDELVAAYIGDGSEQEPPSTWEQLSIRDGAVQVPEGSGPRMVLLAVSSPTGQNVKRAAAGAEGPVLDHCSRAATEAHLRAVADPILTAVPSGLVTAVFCDSLEVYGADWTPDLPAEFHARRGYDLLPVLPLLHTRGEGCERVRADVAATLGELYEENFVAVVREWANEHGVLFRIQSYGQPPGTLSAYRHADLPEGEGWGWRSVTQTKWATSAAHLYQRPVVSSETWTWVHSPSFAATPLDLAGEAHEHLLLGVNQLIGHGWPYSPPDAHAPGWIFYASGALNDANPWWPAMPELTRYLHRLCWLMRQGDPVVDVALYAPSRDAAQHFTPGTRGYLDLWHATRWHIGEALPAALREAGYDYDLVDDTALREADWSRYRVVVLPNVCDLPEATARLLEKHTAAGGIVVTVGGSVHRDGWTGVEDVDALLPALGALVPPDATAAPEIGIAHRRAGETDVYFVANTGPSPRAFTLRPRDAATAFERWDARTGRAHRIEVRDGGVPLELQPYEAAVVVALPAPDADVPAAPAAGPVETVALAGPWTVAYADAPDVRQEVALPHRWEDDAGRADHSGAATYEATVDLPAERLDGRVLLDLGPVHARAQAVAGERGLRGASFRAEVTAPVGEVAQVLVNGETCGWAWAPPYTVDVTDRLRAGRNTIAVRVLNTGVGALRAATELTATVEAVTRIDGRRFRMQDLELARLPTNSGLREVPALRFASSRTDQRNDRSG</sequence>
<dbReference type="AlphaFoldDB" id="A0A561SIJ4"/>
<dbReference type="EMBL" id="VIWU01000001">
    <property type="protein sequence ID" value="TWF74683.1"/>
    <property type="molecule type" value="Genomic_DNA"/>
</dbReference>
<gene>
    <name evidence="1" type="ORF">FHX44_11564</name>
</gene>
<dbReference type="SUPFAM" id="SSF52317">
    <property type="entry name" value="Class I glutamine amidotransferase-like"/>
    <property type="match status" value="1"/>
</dbReference>
<dbReference type="PANTHER" id="PTHR36848">
    <property type="entry name" value="DNA-BINDING PROTEIN (PUTATIVE SECRETED PROTEIN)-RELATED"/>
    <property type="match status" value="1"/>
</dbReference>
<keyword evidence="2" id="KW-1185">Reference proteome</keyword>
<dbReference type="Gene3D" id="3.40.50.880">
    <property type="match status" value="1"/>
</dbReference>
<dbReference type="CDD" id="cd03143">
    <property type="entry name" value="A4_beta-galactosidase_middle_domain"/>
    <property type="match status" value="1"/>
</dbReference>
<proteinExistence type="predicted"/>
<dbReference type="InterPro" id="IPR008979">
    <property type="entry name" value="Galactose-bd-like_sf"/>
</dbReference>
<dbReference type="InterPro" id="IPR029062">
    <property type="entry name" value="Class_I_gatase-like"/>
</dbReference>
<dbReference type="Gene3D" id="2.60.120.260">
    <property type="entry name" value="Galactose-binding domain-like"/>
    <property type="match status" value="1"/>
</dbReference>
<dbReference type="PANTHER" id="PTHR36848:SF2">
    <property type="entry name" value="SECRETED PROTEIN"/>
    <property type="match status" value="1"/>
</dbReference>
<dbReference type="InterPro" id="IPR053161">
    <property type="entry name" value="Ulvan_degrading_GH"/>
</dbReference>
<protein>
    <submittedName>
        <fullName evidence="1">Alpha-L-rhamnosidase-like protein</fullName>
    </submittedName>
</protein>
<dbReference type="Pfam" id="PF17132">
    <property type="entry name" value="Glyco_hydro_106"/>
    <property type="match status" value="2"/>
</dbReference>
<dbReference type="SUPFAM" id="SSF49785">
    <property type="entry name" value="Galactose-binding domain-like"/>
    <property type="match status" value="1"/>
</dbReference>
<accession>A0A561SIJ4</accession>
<evidence type="ECO:0000313" key="1">
    <source>
        <dbReference type="EMBL" id="TWF74683.1"/>
    </source>
</evidence>
<name>A0A561SIJ4_9PSEU</name>
<comment type="caution">
    <text evidence="1">The sequence shown here is derived from an EMBL/GenBank/DDBJ whole genome shotgun (WGS) entry which is preliminary data.</text>
</comment>
<dbReference type="OrthoDB" id="9761519at2"/>
<reference evidence="1 2" key="1">
    <citation type="submission" date="2019-06" db="EMBL/GenBank/DDBJ databases">
        <title>Sequencing the genomes of 1000 actinobacteria strains.</title>
        <authorList>
            <person name="Klenk H.-P."/>
        </authorList>
    </citation>
    <scope>NUCLEOTIDE SEQUENCE [LARGE SCALE GENOMIC DNA]</scope>
    <source>
        <strain evidence="1 2">DSM 45671</strain>
    </source>
</reference>
<organism evidence="1 2">
    <name type="scientific">Pseudonocardia hierapolitana</name>
    <dbReference type="NCBI Taxonomy" id="1128676"/>
    <lineage>
        <taxon>Bacteria</taxon>
        <taxon>Bacillati</taxon>
        <taxon>Actinomycetota</taxon>
        <taxon>Actinomycetes</taxon>
        <taxon>Pseudonocardiales</taxon>
        <taxon>Pseudonocardiaceae</taxon>
        <taxon>Pseudonocardia</taxon>
    </lineage>
</organism>